<dbReference type="AlphaFoldDB" id="A0A286A8C2"/>
<sequence length="134" mass="14860">MLYYALKVIISAIVIVAIAEIAKRNTGLAALVASLPLTSLLAFIWLHIEGSTVSQIADLSKQIFWFVLPSLLFFVLLPIFLKHGLGFWLSLGLSAVATISCYFSFMFFYPGSGLNYKEKIAAIAVKNWCTKCYL</sequence>
<feature type="transmembrane region" description="Helical" evidence="1">
    <location>
        <begin position="6"/>
        <end position="22"/>
    </location>
</feature>
<evidence type="ECO:0000313" key="2">
    <source>
        <dbReference type="EMBL" id="SOD18165.1"/>
    </source>
</evidence>
<protein>
    <recommendedName>
        <fullName evidence="3">DUF3147 family protein</fullName>
    </recommendedName>
</protein>
<keyword evidence="1" id="KW-0472">Membrane</keyword>
<proteinExistence type="predicted"/>
<feature type="transmembrane region" description="Helical" evidence="1">
    <location>
        <begin position="63"/>
        <end position="81"/>
    </location>
</feature>
<feature type="transmembrane region" description="Helical" evidence="1">
    <location>
        <begin position="29"/>
        <end position="48"/>
    </location>
</feature>
<keyword evidence="1" id="KW-1133">Transmembrane helix</keyword>
<dbReference type="Proteomes" id="UP000219335">
    <property type="component" value="Unassembled WGS sequence"/>
</dbReference>
<dbReference type="EMBL" id="OCMU01000001">
    <property type="protein sequence ID" value="SOD18165.1"/>
    <property type="molecule type" value="Genomic_DNA"/>
</dbReference>
<accession>A0A286A8C2</accession>
<evidence type="ECO:0000256" key="1">
    <source>
        <dbReference type="SAM" id="Phobius"/>
    </source>
</evidence>
<organism evidence="2">
    <name type="scientific">Nitrosomonas ureae</name>
    <dbReference type="NCBI Taxonomy" id="44577"/>
    <lineage>
        <taxon>Bacteria</taxon>
        <taxon>Pseudomonadati</taxon>
        <taxon>Pseudomonadota</taxon>
        <taxon>Betaproteobacteria</taxon>
        <taxon>Nitrosomonadales</taxon>
        <taxon>Nitrosomonadaceae</taxon>
        <taxon>Nitrosomonas</taxon>
    </lineage>
</organism>
<dbReference type="InterPro" id="IPR058117">
    <property type="entry name" value="BV97_02767-like"/>
</dbReference>
<gene>
    <name evidence="2" type="ORF">SAMN06297164_1527</name>
</gene>
<dbReference type="RefSeq" id="WP_255251885.1">
    <property type="nucleotide sequence ID" value="NZ_OCMU01000001.1"/>
</dbReference>
<name>A0A286A8C2_9PROT</name>
<dbReference type="NCBIfam" id="NF006749">
    <property type="entry name" value="PRK09272.1-2"/>
    <property type="match status" value="1"/>
</dbReference>
<evidence type="ECO:0008006" key="3">
    <source>
        <dbReference type="Google" id="ProtNLM"/>
    </source>
</evidence>
<reference evidence="2" key="1">
    <citation type="submission" date="2017-09" db="EMBL/GenBank/DDBJ databases">
        <authorList>
            <person name="Ehlers B."/>
            <person name="Leendertz F.H."/>
        </authorList>
    </citation>
    <scope>NUCLEOTIDE SEQUENCE [LARGE SCALE GENOMIC DNA]</scope>
    <source>
        <strain evidence="2">Nm42</strain>
    </source>
</reference>
<feature type="transmembrane region" description="Helical" evidence="1">
    <location>
        <begin position="88"/>
        <end position="109"/>
    </location>
</feature>
<keyword evidence="1" id="KW-0812">Transmembrane</keyword>